<keyword evidence="2" id="KW-0804">Transcription</keyword>
<dbReference type="RefSeq" id="WP_133982544.1">
    <property type="nucleotide sequence ID" value="NZ_SOCE01000002.1"/>
</dbReference>
<dbReference type="GO" id="GO:0005886">
    <property type="term" value="C:plasma membrane"/>
    <property type="evidence" value="ECO:0007669"/>
    <property type="project" value="InterPro"/>
</dbReference>
<evidence type="ECO:0000313" key="7">
    <source>
        <dbReference type="Proteomes" id="UP000295151"/>
    </source>
</evidence>
<reference evidence="6 7" key="1">
    <citation type="submission" date="2019-03" db="EMBL/GenBank/DDBJ databases">
        <title>Genomic Encyclopedia of Type Strains, Phase III (KMG-III): the genomes of soil and plant-associated and newly described type strains.</title>
        <authorList>
            <person name="Whitman W."/>
        </authorList>
    </citation>
    <scope>NUCLEOTIDE SEQUENCE [LARGE SCALE GENOMIC DNA]</scope>
    <source>
        <strain evidence="6 7">VKM Ac-2575</strain>
    </source>
</reference>
<evidence type="ECO:0000259" key="5">
    <source>
        <dbReference type="Pfam" id="PF10099"/>
    </source>
</evidence>
<evidence type="ECO:0000256" key="1">
    <source>
        <dbReference type="ARBA" id="ARBA00023015"/>
    </source>
</evidence>
<dbReference type="EMBL" id="SOCE01000002">
    <property type="protein sequence ID" value="TDU83359.1"/>
    <property type="molecule type" value="Genomic_DNA"/>
</dbReference>
<proteinExistence type="predicted"/>
<dbReference type="Proteomes" id="UP000295151">
    <property type="component" value="Unassembled WGS sequence"/>
</dbReference>
<dbReference type="InterPro" id="IPR041916">
    <property type="entry name" value="Anti_sigma_zinc_sf"/>
</dbReference>
<name>A0A4R7SWW5_9ACTN</name>
<keyword evidence="4" id="KW-1133">Transmembrane helix</keyword>
<dbReference type="Gene3D" id="1.10.10.1320">
    <property type="entry name" value="Anti-sigma factor, zinc-finger domain"/>
    <property type="match status" value="1"/>
</dbReference>
<evidence type="ECO:0000256" key="3">
    <source>
        <dbReference type="SAM" id="MobiDB-lite"/>
    </source>
</evidence>
<comment type="caution">
    <text evidence="6">The sequence shown here is derived from an EMBL/GenBank/DDBJ whole genome shotgun (WGS) entry which is preliminary data.</text>
</comment>
<feature type="domain" description="Anti-sigma K factor RskA C-terminal" evidence="5">
    <location>
        <begin position="100"/>
        <end position="223"/>
    </location>
</feature>
<evidence type="ECO:0000313" key="6">
    <source>
        <dbReference type="EMBL" id="TDU83359.1"/>
    </source>
</evidence>
<evidence type="ECO:0000256" key="2">
    <source>
        <dbReference type="ARBA" id="ARBA00023163"/>
    </source>
</evidence>
<dbReference type="InterPro" id="IPR018764">
    <property type="entry name" value="RskA_C"/>
</dbReference>
<gene>
    <name evidence="6" type="ORF">EV138_5823</name>
</gene>
<organism evidence="6 7">
    <name type="scientific">Kribbella voronezhensis</name>
    <dbReference type="NCBI Taxonomy" id="2512212"/>
    <lineage>
        <taxon>Bacteria</taxon>
        <taxon>Bacillati</taxon>
        <taxon>Actinomycetota</taxon>
        <taxon>Actinomycetes</taxon>
        <taxon>Propionibacteriales</taxon>
        <taxon>Kribbellaceae</taxon>
        <taxon>Kribbella</taxon>
    </lineage>
</organism>
<evidence type="ECO:0000256" key="4">
    <source>
        <dbReference type="SAM" id="Phobius"/>
    </source>
</evidence>
<keyword evidence="4" id="KW-0812">Transmembrane</keyword>
<feature type="region of interest" description="Disordered" evidence="3">
    <location>
        <begin position="216"/>
        <end position="236"/>
    </location>
</feature>
<sequence length="236" mass="25047">MTHLDDETLAQWALDDLEPSPEATGHLTTCADCRGRLDELRHLADLSHDLPHLEVPPPEVWERIAAELGHEDGATRTAEPLAQQPSAVVVRTNRRALVLAASIAAILGLGAGVLGTRLIDNSKDVATTQAAIKLEPLEGKSGDGTADLVRIGTGAELRVTASGLPAPRGFYEVWLINQDGKRMVSLGVLSPGTVGTYQIPADATGQGYRIVDISLEPDDGNPEHSHDSIIRGTLPT</sequence>
<accession>A0A4R7SWW5</accession>
<feature type="transmembrane region" description="Helical" evidence="4">
    <location>
        <begin position="96"/>
        <end position="119"/>
    </location>
</feature>
<dbReference type="OrthoDB" id="4328740at2"/>
<keyword evidence="7" id="KW-1185">Reference proteome</keyword>
<keyword evidence="1" id="KW-0805">Transcription regulation</keyword>
<dbReference type="AlphaFoldDB" id="A0A4R7SWW5"/>
<keyword evidence="4" id="KW-0472">Membrane</keyword>
<protein>
    <submittedName>
        <fullName evidence="6">Anti-sigma-K factor RskA</fullName>
    </submittedName>
</protein>
<dbReference type="Pfam" id="PF10099">
    <property type="entry name" value="RskA_C"/>
    <property type="match status" value="1"/>
</dbReference>